<accession>A0A841AKM1</accession>
<keyword evidence="1" id="KW-1133">Transmembrane helix</keyword>
<organism evidence="2 3">
    <name type="scientific">Conyzicola lurida</name>
    <dbReference type="NCBI Taxonomy" id="1172621"/>
    <lineage>
        <taxon>Bacteria</taxon>
        <taxon>Bacillati</taxon>
        <taxon>Actinomycetota</taxon>
        <taxon>Actinomycetes</taxon>
        <taxon>Micrococcales</taxon>
        <taxon>Microbacteriaceae</taxon>
        <taxon>Conyzicola</taxon>
    </lineage>
</organism>
<name>A0A841AKM1_9MICO</name>
<feature type="transmembrane region" description="Helical" evidence="1">
    <location>
        <begin position="125"/>
        <end position="147"/>
    </location>
</feature>
<keyword evidence="1" id="KW-0472">Membrane</keyword>
<feature type="transmembrane region" description="Helical" evidence="1">
    <location>
        <begin position="54"/>
        <end position="74"/>
    </location>
</feature>
<reference evidence="2 3" key="1">
    <citation type="submission" date="2020-08" db="EMBL/GenBank/DDBJ databases">
        <title>Sequencing the genomes of 1000 actinobacteria strains.</title>
        <authorList>
            <person name="Klenk H.-P."/>
        </authorList>
    </citation>
    <scope>NUCLEOTIDE SEQUENCE [LARGE SCALE GENOMIC DNA]</scope>
    <source>
        <strain evidence="2 3">DSM 105784</strain>
    </source>
</reference>
<keyword evidence="3" id="KW-1185">Reference proteome</keyword>
<comment type="caution">
    <text evidence="2">The sequence shown here is derived from an EMBL/GenBank/DDBJ whole genome shotgun (WGS) entry which is preliminary data.</text>
</comment>
<evidence type="ECO:0000256" key="1">
    <source>
        <dbReference type="SAM" id="Phobius"/>
    </source>
</evidence>
<dbReference type="Proteomes" id="UP000536685">
    <property type="component" value="Unassembled WGS sequence"/>
</dbReference>
<dbReference type="RefSeq" id="WP_184237096.1">
    <property type="nucleotide sequence ID" value="NZ_JACHMJ010000001.1"/>
</dbReference>
<feature type="transmembrane region" description="Helical" evidence="1">
    <location>
        <begin position="86"/>
        <end position="105"/>
    </location>
</feature>
<gene>
    <name evidence="2" type="ORF">HD599_002100</name>
</gene>
<evidence type="ECO:0000313" key="3">
    <source>
        <dbReference type="Proteomes" id="UP000536685"/>
    </source>
</evidence>
<evidence type="ECO:0000313" key="2">
    <source>
        <dbReference type="EMBL" id="MBB5843777.1"/>
    </source>
</evidence>
<protein>
    <submittedName>
        <fullName evidence="2">Uncharacterized membrane protein YoaK (UPF0700 family)</fullName>
    </submittedName>
</protein>
<feature type="transmembrane region" description="Helical" evidence="1">
    <location>
        <begin position="159"/>
        <end position="178"/>
    </location>
</feature>
<dbReference type="EMBL" id="JACHMJ010000001">
    <property type="protein sequence ID" value="MBB5843777.1"/>
    <property type="molecule type" value="Genomic_DNA"/>
</dbReference>
<keyword evidence="1" id="KW-0812">Transmembrane</keyword>
<sequence>MTALTVVALFCGAVSLALAVSRRHSGGRAVPVAELVMLAAMLDLHLPPLGMLPAPVWSLLLMGCAIGVAFADRVRRRRGTQSPGDDLHAASMLLAAVLVMFLGAGPGRAQALGSVAHAHGAATSASVILITAIVVAAHGAAVVALVVRRRPNRVETVRRFASLAALIAMAGMTAGPVIA</sequence>
<proteinExistence type="predicted"/>
<dbReference type="AlphaFoldDB" id="A0A841AKM1"/>